<dbReference type="OrthoDB" id="2386251at2759"/>
<protein>
    <submittedName>
        <fullName evidence="2">Uncharacterized protein</fullName>
    </submittedName>
</protein>
<evidence type="ECO:0000256" key="1">
    <source>
        <dbReference type="SAM" id="Coils"/>
    </source>
</evidence>
<comment type="caution">
    <text evidence="2">The sequence shown here is derived from an EMBL/GenBank/DDBJ whole genome shotgun (WGS) entry which is preliminary data.</text>
</comment>
<dbReference type="EMBL" id="QKWP01000343">
    <property type="protein sequence ID" value="RIB21742.1"/>
    <property type="molecule type" value="Genomic_DNA"/>
</dbReference>
<organism evidence="2 3">
    <name type="scientific">Gigaspora rosea</name>
    <dbReference type="NCBI Taxonomy" id="44941"/>
    <lineage>
        <taxon>Eukaryota</taxon>
        <taxon>Fungi</taxon>
        <taxon>Fungi incertae sedis</taxon>
        <taxon>Mucoromycota</taxon>
        <taxon>Glomeromycotina</taxon>
        <taxon>Glomeromycetes</taxon>
        <taxon>Diversisporales</taxon>
        <taxon>Gigasporaceae</taxon>
        <taxon>Gigaspora</taxon>
    </lineage>
</organism>
<name>A0A397VIA8_9GLOM</name>
<gene>
    <name evidence="2" type="ORF">C2G38_2077407</name>
</gene>
<evidence type="ECO:0000313" key="2">
    <source>
        <dbReference type="EMBL" id="RIB21742.1"/>
    </source>
</evidence>
<feature type="coiled-coil region" evidence="1">
    <location>
        <begin position="105"/>
        <end position="149"/>
    </location>
</feature>
<evidence type="ECO:0000313" key="3">
    <source>
        <dbReference type="Proteomes" id="UP000266673"/>
    </source>
</evidence>
<reference evidence="2 3" key="1">
    <citation type="submission" date="2018-06" db="EMBL/GenBank/DDBJ databases">
        <title>Comparative genomics reveals the genomic features of Rhizophagus irregularis, R. cerebriforme, R. diaphanum and Gigaspora rosea, and their symbiotic lifestyle signature.</title>
        <authorList>
            <person name="Morin E."/>
            <person name="San Clemente H."/>
            <person name="Chen E.C.H."/>
            <person name="De La Providencia I."/>
            <person name="Hainaut M."/>
            <person name="Kuo A."/>
            <person name="Kohler A."/>
            <person name="Murat C."/>
            <person name="Tang N."/>
            <person name="Roy S."/>
            <person name="Loubradou J."/>
            <person name="Henrissat B."/>
            <person name="Grigoriev I.V."/>
            <person name="Corradi N."/>
            <person name="Roux C."/>
            <person name="Martin F.M."/>
        </authorList>
    </citation>
    <scope>NUCLEOTIDE SEQUENCE [LARGE SCALE GENOMIC DNA]</scope>
    <source>
        <strain evidence="2 3">DAOM 194757</strain>
    </source>
</reference>
<dbReference type="Proteomes" id="UP000266673">
    <property type="component" value="Unassembled WGS sequence"/>
</dbReference>
<keyword evidence="3" id="KW-1185">Reference proteome</keyword>
<proteinExistence type="predicted"/>
<accession>A0A397VIA8</accession>
<dbReference type="AlphaFoldDB" id="A0A397VIA8"/>
<sequence length="322" mass="36786">MVQISTDSSDDNLSVHDVKYMSFNMKLMRNNLASSLEKFWQCVEVKAEDYVLKYSVNEINIQREEFFNFLEGSIQQSHVIRKYSSKLQLFLNSFLEDSLSIDEYYKELESLLNDTKINLKSAEILQAQIRKIKNELVKIGDDLNNYQEDIQHDPENVKSKSKDNFDKTNAKMKTSTLFRNVGFLSGIIGLISGNMGLLMGGAGAGIGGEISRKNYASQSNVIRKNLVKERNELVSNIDIVATNFESIKTAIGQLIGYWEIQSTTISDLLNKLNSARNEQNFNKMLIRVIDKTIKDLESDELFSKEFCISIRTLMAKYELKCT</sequence>
<keyword evidence="1" id="KW-0175">Coiled coil</keyword>